<evidence type="ECO:0000313" key="2">
    <source>
        <dbReference type="Proteomes" id="UP000579570"/>
    </source>
</evidence>
<dbReference type="EMBL" id="JACHNV010000001">
    <property type="protein sequence ID" value="MBB4599719.1"/>
    <property type="molecule type" value="Genomic_DNA"/>
</dbReference>
<organism evidence="1 2">
    <name type="scientific">Hymenobacter latericoloratus</name>
    <dbReference type="NCBI Taxonomy" id="1411121"/>
    <lineage>
        <taxon>Bacteria</taxon>
        <taxon>Pseudomonadati</taxon>
        <taxon>Bacteroidota</taxon>
        <taxon>Cytophagia</taxon>
        <taxon>Cytophagales</taxon>
        <taxon>Hymenobacteraceae</taxon>
        <taxon>Hymenobacter</taxon>
    </lineage>
</organism>
<protein>
    <recommendedName>
        <fullName evidence="3">DUF922 domain-containing protein</fullName>
    </recommendedName>
</protein>
<keyword evidence="2" id="KW-1185">Reference proteome</keyword>
<comment type="caution">
    <text evidence="1">The sequence shown here is derived from an EMBL/GenBank/DDBJ whole genome shotgun (WGS) entry which is preliminary data.</text>
</comment>
<accession>A0ABR6JSB6</accession>
<name>A0ABR6JSB6_9BACT</name>
<evidence type="ECO:0008006" key="3">
    <source>
        <dbReference type="Google" id="ProtNLM"/>
    </source>
</evidence>
<reference evidence="1 2" key="1">
    <citation type="submission" date="2020-08" db="EMBL/GenBank/DDBJ databases">
        <title>Genomic Encyclopedia of Type Strains, Phase IV (KMG-IV): sequencing the most valuable type-strain genomes for metagenomic binning, comparative biology and taxonomic classification.</title>
        <authorList>
            <person name="Goeker M."/>
        </authorList>
    </citation>
    <scope>NUCLEOTIDE SEQUENCE [LARGE SCALE GENOMIC DNA]</scope>
    <source>
        <strain evidence="1 2">DSM 26701</strain>
    </source>
</reference>
<sequence length="372" mass="41940">MMRALFFRWAGGRIWWGLLVTGLLMAAGLPVAEQPLVLRPATPSFTSPLFTVKQVRDERPGRPAVAWLLPTPPAAAKAAQPVDLQGGTEAALRQFISRTLPARPTRYGVTLRVRECRIQETAAANGQAAGQLNVHLAFDWVNSEGRTITLTEYRGGARYLRPLADRAVVEPTLRQTLLGGLTYFNTWLTRAAAHDVRLATAVHPTFRFHTAQTEADTVFYDPARPLAWADFTGQPRPKGGRYAASVFPSFAYQGRPRVVNGVVELELILKVFVVRSSSWVGPGQQTAEHLNHEQRHFDIVRLVAERFRRKASPDSLTVEDYNSILQLQYLKSFTEMNRLQEQYDAETHGSPLAQERWNRRIEEELRQYGIKQ</sequence>
<proteinExistence type="predicted"/>
<dbReference type="RefSeq" id="WP_215906239.1">
    <property type="nucleotide sequence ID" value="NZ_JACHNV010000001.1"/>
</dbReference>
<gene>
    <name evidence="1" type="ORF">GGU46_000329</name>
</gene>
<evidence type="ECO:0000313" key="1">
    <source>
        <dbReference type="EMBL" id="MBB4599719.1"/>
    </source>
</evidence>
<dbReference type="Proteomes" id="UP000579570">
    <property type="component" value="Unassembled WGS sequence"/>
</dbReference>